<gene>
    <name evidence="2" type="primary">M1_4704</name>
    <name evidence="2" type="ORF">NCTC10343_04738</name>
</gene>
<dbReference type="InterPro" id="IPR001155">
    <property type="entry name" value="OxRdtase_FMN_N"/>
</dbReference>
<accession>A0A378Y5I0</accession>
<dbReference type="Gene3D" id="3.20.20.70">
    <property type="entry name" value="Aldolase class I"/>
    <property type="match status" value="1"/>
</dbReference>
<feature type="domain" description="NADH:flavin oxidoreductase/NADH oxidase N-terminal" evidence="1">
    <location>
        <begin position="73"/>
        <end position="366"/>
    </location>
</feature>
<sequence>MDYGIQHGSTLINNTKRKRLYAASSFFVKGLLKLNCGFLNSSLHVCKMELYNRRVKKIILMESEENVMNTEILFKPFKIGNLSLPNRIVMAPMTRNFSPQGVPGPEVAAYYRRRAENAVGLIITEGTAINHPAAVEHTGIPNFYGEGLKGWAKVVEEVHAAGGKIIPQLWHVGTARKIGADNQPNPEALPVGPSGISPAGEKVVEPLTEAEIADIIAAFAQAAADAKQVGFDGIELHGAHGYLIDQFFWDKTNKRTDQYGGDLVQRTRFAVEVIEACRRAVGPDFPIVLRFSQWKMYHYGEKLAQTPQELEQFLAPLVKAGVDIFHCSSRRFWEPEFEGSDLNLAAWTKKITGKPVITVGSVGLEKAFLSDLEKNNSLQTDQSSSVEARLEQLMGLVEREEFDLVAVGRALLVDPAFAVKLRDQQIKEIIPYNDELLKTLN</sequence>
<evidence type="ECO:0000313" key="3">
    <source>
        <dbReference type="Proteomes" id="UP000254400"/>
    </source>
</evidence>
<dbReference type="SUPFAM" id="SSF51395">
    <property type="entry name" value="FMN-linked oxidoreductases"/>
    <property type="match status" value="1"/>
</dbReference>
<dbReference type="GO" id="GO:0005829">
    <property type="term" value="C:cytosol"/>
    <property type="evidence" value="ECO:0007669"/>
    <property type="project" value="TreeGrafter"/>
</dbReference>
<dbReference type="EC" id="1.6.99.1" evidence="2"/>
<proteinExistence type="predicted"/>
<organism evidence="2 3">
    <name type="scientific">Paenibacillus polymyxa</name>
    <name type="common">Bacillus polymyxa</name>
    <dbReference type="NCBI Taxonomy" id="1406"/>
    <lineage>
        <taxon>Bacteria</taxon>
        <taxon>Bacillati</taxon>
        <taxon>Bacillota</taxon>
        <taxon>Bacilli</taxon>
        <taxon>Bacillales</taxon>
        <taxon>Paenibacillaceae</taxon>
        <taxon>Paenibacillus</taxon>
    </lineage>
</organism>
<dbReference type="InterPro" id="IPR013785">
    <property type="entry name" value="Aldolase_TIM"/>
</dbReference>
<protein>
    <submittedName>
        <fullName evidence="2">NADPH dehydrogenase</fullName>
        <ecNumber evidence="2">1.-.-.-</ecNumber>
        <ecNumber evidence="2">1.6.99.1</ecNumber>
    </submittedName>
</protein>
<evidence type="ECO:0000259" key="1">
    <source>
        <dbReference type="Pfam" id="PF00724"/>
    </source>
</evidence>
<dbReference type="Pfam" id="PF00724">
    <property type="entry name" value="Oxidored_FMN"/>
    <property type="match status" value="1"/>
</dbReference>
<evidence type="ECO:0000313" key="2">
    <source>
        <dbReference type="EMBL" id="SUA71810.1"/>
    </source>
</evidence>
<dbReference type="InterPro" id="IPR045247">
    <property type="entry name" value="Oye-like"/>
</dbReference>
<keyword evidence="2" id="KW-0560">Oxidoreductase</keyword>
<dbReference type="EMBL" id="UGSC01000001">
    <property type="protein sequence ID" value="SUA71810.1"/>
    <property type="molecule type" value="Genomic_DNA"/>
</dbReference>
<dbReference type="CDD" id="cd04747">
    <property type="entry name" value="OYE_like_5_FMN"/>
    <property type="match status" value="1"/>
</dbReference>
<dbReference type="PANTHER" id="PTHR22893:SF55">
    <property type="entry name" value="OXIDOREDUCTASE-RELATED"/>
    <property type="match status" value="1"/>
</dbReference>
<dbReference type="Proteomes" id="UP000254400">
    <property type="component" value="Unassembled WGS sequence"/>
</dbReference>
<dbReference type="GO" id="GO:0003959">
    <property type="term" value="F:NADPH dehydrogenase activity"/>
    <property type="evidence" value="ECO:0007669"/>
    <property type="project" value="UniProtKB-EC"/>
</dbReference>
<dbReference type="GO" id="GO:0010181">
    <property type="term" value="F:FMN binding"/>
    <property type="evidence" value="ECO:0007669"/>
    <property type="project" value="InterPro"/>
</dbReference>
<dbReference type="PANTHER" id="PTHR22893">
    <property type="entry name" value="NADH OXIDOREDUCTASE-RELATED"/>
    <property type="match status" value="1"/>
</dbReference>
<dbReference type="AlphaFoldDB" id="A0A378Y5I0"/>
<dbReference type="FunFam" id="3.20.20.70:FF:000262">
    <property type="entry name" value="NADH:flavin oxidoreductase"/>
    <property type="match status" value="1"/>
</dbReference>
<reference evidence="2 3" key="1">
    <citation type="submission" date="2018-06" db="EMBL/GenBank/DDBJ databases">
        <authorList>
            <consortium name="Pathogen Informatics"/>
            <person name="Doyle S."/>
        </authorList>
    </citation>
    <scope>NUCLEOTIDE SEQUENCE [LARGE SCALE GENOMIC DNA]</scope>
    <source>
        <strain evidence="2 3">NCTC10343</strain>
    </source>
</reference>
<dbReference type="EC" id="1.-.-.-" evidence="2"/>
<name>A0A378Y5I0_PAEPO</name>